<feature type="compositionally biased region" description="Polar residues" evidence="1">
    <location>
        <begin position="736"/>
        <end position="746"/>
    </location>
</feature>
<dbReference type="Proteomes" id="UP000242877">
    <property type="component" value="Unassembled WGS sequence"/>
</dbReference>
<dbReference type="SUPFAM" id="SSF52113">
    <property type="entry name" value="BRCT domain"/>
    <property type="match status" value="1"/>
</dbReference>
<evidence type="ECO:0000313" key="4">
    <source>
        <dbReference type="Proteomes" id="UP000242877"/>
    </source>
</evidence>
<feature type="compositionally biased region" description="Low complexity" evidence="1">
    <location>
        <begin position="245"/>
        <end position="270"/>
    </location>
</feature>
<proteinExistence type="predicted"/>
<name>A0A167X982_9EURO</name>
<dbReference type="EMBL" id="AZGZ01000019">
    <property type="protein sequence ID" value="KZZ89794.1"/>
    <property type="molecule type" value="Genomic_DNA"/>
</dbReference>
<feature type="region of interest" description="Disordered" evidence="1">
    <location>
        <begin position="653"/>
        <end position="850"/>
    </location>
</feature>
<comment type="caution">
    <text evidence="3">The sequence shown here is derived from an EMBL/GenBank/DDBJ whole genome shotgun (WGS) entry which is preliminary data.</text>
</comment>
<feature type="compositionally biased region" description="Low complexity" evidence="1">
    <location>
        <begin position="948"/>
        <end position="969"/>
    </location>
</feature>
<sequence>MARVATVQPVKRRASPPRRTNGTRPRTASRELSTADSTKDSLAPKKASKVIKKTDPVSKDRAGPEAQSQSHIRRPQTAASATTRQGQSGSNGAGVAAKRATGPAVTKPRAPSRLDQPTAASRARAVNAKTLAKSGLETADNSNIASDDDEDELAQPAVTTIRRPIVSSRVPSAARPTAASQQRAKAVAPKAKPLSTSNTQPKRTVSTKPATQARKATAPTTEAPKRKERLASSSIAARRNAPSSTTTKQKTIQKNSGSAGPSSKGPAGKKAGNETSKLSNIAVVRSATASNDTKVTRDEKRTSSQSDIKEARTNSKPTDTQQLVKDDLDDSIYSTKDIDSDGSDNEPEDAGERPPLQEMTRSPAKRIALETLAKSEAHTASDETKEAGSNSLVSSKAKSGLLSPARRVAASSNNRPKLSPLLTLRDFASEDDDTSHISPLKKAPLKHHFGSLNIDLPEPSLHDSMNFLRSPAKKSVARSLFGPVDHHDDEPLVLKPNSPLKRSPKKVHIQKPPEDRTGATPFTSSLAKSKLFQSPAKKFSVNLFSKDILPSSDGASTIDLNEPEVAYPGSYSAPSGQYDVQHGAVDTEESNEINNEDNQLFDIFSDGQNDDAKEPTDIASEPVHNIPDEELMSEGREADHELVEAQIRDLVTKLETEEPVQPNVVKEDISQDHVSDNDDEQNPAAETLNEEDQGNIVDGLNLHDSTHTKTDLKASDTVPSNITTTGPDHEVEEQSDTQSPKASYSENMHDSPVYNQSTAQVALEEESDVSTHEDNNDGNTTELISSPKAEAGASEELGDQQDNQIQQSRFGPSPVPDTFRSIHAREPISDEDTDATEDELDSSEADNETVVHLDLQSNKELDMTGLAHQLSDWHKDEVQKTQPTEKVLSQDTMSAPVKRKLHSRRSADPRMISDIRMARDETLTDDEKHRTKVSRLSLPVMKEFTLNRTSTPRSSASSRTSSPSNKPSRLPTLSGSVEKKRYQVTPVRGPFSPKPRSLTPVQNEDKENMQPYQFTSRQLRMSLTPVRRSGEGSPRVVHTVCKVPLRAEDDHVPLSMPRKRSRHLSLTPAKPRSPDSRLSAPSCMRIPLKPCDDNQSLSNTPGSPVKEQSTPKRLRSKSPRRQSVAAAAPPILQGVVVYTDVHTAEGADASGIFVELLEKMGARCVKSWNWNPRASMSGTVVDDVEIESRNSKIGITHVVYKDGGVKTLEKVRQANGLVKCVGVAWVLDCEREGRQLNEDDYAVDVTNVPRGGNKRRKSMEPRRLSNVKGKLVNFDESSTPGKRWDSTAFLGDGGDELPTLSPSPANFRRRKSSRRDSMEWVRMRNATTEEESETVRTPDAHQSTEPYDSESKEENWDTPTQAFNINAAPSPFTPYNPSSFASKVTQQTCPPKQMHARLFEDSPESEANPFKLRLEAARRKSLVWKPKVGSPLAR</sequence>
<dbReference type="CDD" id="cd17716">
    <property type="entry name" value="BRCT_microcephalin_rpt1"/>
    <property type="match status" value="1"/>
</dbReference>
<feature type="region of interest" description="Disordered" evidence="1">
    <location>
        <begin position="1"/>
        <end position="418"/>
    </location>
</feature>
<accession>A0A167X982</accession>
<dbReference type="InterPro" id="IPR022047">
    <property type="entry name" value="Microcephalin-like"/>
</dbReference>
<feature type="compositionally biased region" description="Polar residues" evidence="1">
    <location>
        <begin position="717"/>
        <end position="726"/>
    </location>
</feature>
<protein>
    <submittedName>
        <fullName evidence="3">Brct domain containing protein</fullName>
    </submittedName>
</protein>
<feature type="compositionally biased region" description="Polar residues" evidence="1">
    <location>
        <begin position="880"/>
        <end position="893"/>
    </location>
</feature>
<feature type="compositionally biased region" description="Polar residues" evidence="1">
    <location>
        <begin position="1093"/>
        <end position="1108"/>
    </location>
</feature>
<feature type="region of interest" description="Disordered" evidence="1">
    <location>
        <begin position="482"/>
        <end position="522"/>
    </location>
</feature>
<feature type="compositionally biased region" description="Polar residues" evidence="1">
    <location>
        <begin position="194"/>
        <end position="210"/>
    </location>
</feature>
<feature type="compositionally biased region" description="Polar residues" evidence="1">
    <location>
        <begin position="1373"/>
        <end position="1389"/>
    </location>
</feature>
<feature type="domain" description="BRCT" evidence="2">
    <location>
        <begin position="1176"/>
        <end position="1243"/>
    </location>
</feature>
<dbReference type="Gene3D" id="3.40.50.10190">
    <property type="entry name" value="BRCT domain"/>
    <property type="match status" value="1"/>
</dbReference>
<feature type="compositionally biased region" description="Low complexity" evidence="1">
    <location>
        <begin position="17"/>
        <end position="26"/>
    </location>
</feature>
<organism evidence="3 4">
    <name type="scientific">Ascosphaera apis ARSEF 7405</name>
    <dbReference type="NCBI Taxonomy" id="392613"/>
    <lineage>
        <taxon>Eukaryota</taxon>
        <taxon>Fungi</taxon>
        <taxon>Dikarya</taxon>
        <taxon>Ascomycota</taxon>
        <taxon>Pezizomycotina</taxon>
        <taxon>Eurotiomycetes</taxon>
        <taxon>Eurotiomycetidae</taxon>
        <taxon>Onygenales</taxon>
        <taxon>Ascosphaeraceae</taxon>
        <taxon>Ascosphaera</taxon>
    </lineage>
</organism>
<evidence type="ECO:0000313" key="3">
    <source>
        <dbReference type="EMBL" id="KZZ89794.1"/>
    </source>
</evidence>
<feature type="region of interest" description="Disordered" evidence="1">
    <location>
        <begin position="872"/>
        <end position="908"/>
    </location>
</feature>
<feature type="region of interest" description="Disordered" evidence="1">
    <location>
        <begin position="1247"/>
        <end position="1389"/>
    </location>
</feature>
<feature type="region of interest" description="Disordered" evidence="1">
    <location>
        <begin position="1051"/>
        <end position="1126"/>
    </location>
</feature>
<dbReference type="InterPro" id="IPR036420">
    <property type="entry name" value="BRCT_dom_sf"/>
</dbReference>
<feature type="compositionally biased region" description="Basic and acidic residues" evidence="1">
    <location>
        <begin position="52"/>
        <end position="63"/>
    </location>
</feature>
<feature type="compositionally biased region" description="Acidic residues" evidence="1">
    <location>
        <begin position="340"/>
        <end position="349"/>
    </location>
</feature>
<feature type="compositionally biased region" description="Polar residues" evidence="1">
    <location>
        <begin position="77"/>
        <end position="90"/>
    </location>
</feature>
<dbReference type="InterPro" id="IPR001357">
    <property type="entry name" value="BRCT_dom"/>
</dbReference>
<keyword evidence="4" id="KW-1185">Reference proteome</keyword>
<reference evidence="3 4" key="1">
    <citation type="journal article" date="2016" name="Genome Biol. Evol.">
        <title>Divergent and convergent evolution of fungal pathogenicity.</title>
        <authorList>
            <person name="Shang Y."/>
            <person name="Xiao G."/>
            <person name="Zheng P."/>
            <person name="Cen K."/>
            <person name="Zhan S."/>
            <person name="Wang C."/>
        </authorList>
    </citation>
    <scope>NUCLEOTIDE SEQUENCE [LARGE SCALE GENOMIC DNA]</scope>
    <source>
        <strain evidence="3 4">ARSEF 7405</strain>
    </source>
</reference>
<dbReference type="VEuPathDB" id="FungiDB:AAP_04145"/>
<dbReference type="PROSITE" id="PS50172">
    <property type="entry name" value="BRCT"/>
    <property type="match status" value="1"/>
</dbReference>
<gene>
    <name evidence="3" type="ORF">AAP_04145</name>
</gene>
<feature type="compositionally biased region" description="Basic and acidic residues" evidence="1">
    <location>
        <begin position="665"/>
        <end position="676"/>
    </location>
</feature>
<dbReference type="PANTHER" id="PTHR14625:SF3">
    <property type="entry name" value="MICROCEPHALIN"/>
    <property type="match status" value="1"/>
</dbReference>
<feature type="compositionally biased region" description="Basic and acidic residues" evidence="1">
    <location>
        <begin position="704"/>
        <end position="714"/>
    </location>
</feature>
<feature type="compositionally biased region" description="Basic and acidic residues" evidence="1">
    <location>
        <begin position="373"/>
        <end position="386"/>
    </location>
</feature>
<feature type="compositionally biased region" description="Polar residues" evidence="1">
    <location>
        <begin position="800"/>
        <end position="810"/>
    </location>
</feature>
<feature type="compositionally biased region" description="Polar residues" evidence="1">
    <location>
        <begin position="314"/>
        <end position="323"/>
    </location>
</feature>
<evidence type="ECO:0000256" key="1">
    <source>
        <dbReference type="SAM" id="MobiDB-lite"/>
    </source>
</evidence>
<dbReference type="GO" id="GO:0000278">
    <property type="term" value="P:mitotic cell cycle"/>
    <property type="evidence" value="ECO:0007669"/>
    <property type="project" value="TreeGrafter"/>
</dbReference>
<feature type="region of interest" description="Disordered" evidence="1">
    <location>
        <begin position="943"/>
        <end position="1007"/>
    </location>
</feature>
<feature type="compositionally biased region" description="Polar residues" evidence="1">
    <location>
        <begin position="387"/>
        <end position="397"/>
    </location>
</feature>
<feature type="compositionally biased region" description="Acidic residues" evidence="1">
    <location>
        <begin position="829"/>
        <end position="847"/>
    </location>
</feature>
<evidence type="ECO:0000259" key="2">
    <source>
        <dbReference type="PROSITE" id="PS50172"/>
    </source>
</evidence>
<dbReference type="OrthoDB" id="2384350at2759"/>
<feature type="compositionally biased region" description="Basic and acidic residues" evidence="1">
    <location>
        <begin position="294"/>
        <end position="313"/>
    </location>
</feature>
<dbReference type="PANTHER" id="PTHR14625">
    <property type="entry name" value="MICROCEPHALIN"/>
    <property type="match status" value="1"/>
</dbReference>